<name>A0A9W8JPJ5_9AGAR</name>
<dbReference type="EMBL" id="JANKHO010002883">
    <property type="protein sequence ID" value="KAJ3487900.1"/>
    <property type="molecule type" value="Genomic_DNA"/>
</dbReference>
<keyword evidence="2" id="KW-1185">Reference proteome</keyword>
<evidence type="ECO:0000313" key="1">
    <source>
        <dbReference type="EMBL" id="KAJ3487900.1"/>
    </source>
</evidence>
<protein>
    <submittedName>
        <fullName evidence="1">Uncharacterized protein</fullName>
    </submittedName>
</protein>
<comment type="caution">
    <text evidence="1">The sequence shown here is derived from an EMBL/GenBank/DDBJ whole genome shotgun (WGS) entry which is preliminary data.</text>
</comment>
<reference evidence="1" key="1">
    <citation type="submission" date="2022-07" db="EMBL/GenBank/DDBJ databases">
        <title>Genome Sequence of Agrocybe chaxingu.</title>
        <authorList>
            <person name="Buettner E."/>
        </authorList>
    </citation>
    <scope>NUCLEOTIDE SEQUENCE</scope>
    <source>
        <strain evidence="1">MP-N11</strain>
    </source>
</reference>
<sequence>MAHDFYTVTDGLEVRLQEASQDIKDVNTENKSRYNMLQRDVQSAARDIANVALDLNKMIDDLADHKQLAVTKLTAVHQALTAFMCESQAQITRFEQHSMTQGENLKLQLADLSSKFTSYISRLTLDLAVVREATARNEEEVSTLVHEMRELKPLMVDILSQLQELQSARDDANSSASRSTELEVQFSGRRSLFDEMQASVSTEPALPHPALDDIRKVHISCNAWQVVDFNAARMMACGQLRRKLKKGTYPKNMIETMLSTLVDEIVGEGNNVIAAQPGATPPEVRTILF</sequence>
<organism evidence="1 2">
    <name type="scientific">Agrocybe chaxingu</name>
    <dbReference type="NCBI Taxonomy" id="84603"/>
    <lineage>
        <taxon>Eukaryota</taxon>
        <taxon>Fungi</taxon>
        <taxon>Dikarya</taxon>
        <taxon>Basidiomycota</taxon>
        <taxon>Agaricomycotina</taxon>
        <taxon>Agaricomycetes</taxon>
        <taxon>Agaricomycetidae</taxon>
        <taxon>Agaricales</taxon>
        <taxon>Agaricineae</taxon>
        <taxon>Strophariaceae</taxon>
        <taxon>Agrocybe</taxon>
    </lineage>
</organism>
<dbReference type="AlphaFoldDB" id="A0A9W8JPJ5"/>
<dbReference type="Proteomes" id="UP001148786">
    <property type="component" value="Unassembled WGS sequence"/>
</dbReference>
<evidence type="ECO:0000313" key="2">
    <source>
        <dbReference type="Proteomes" id="UP001148786"/>
    </source>
</evidence>
<proteinExistence type="predicted"/>
<accession>A0A9W8JPJ5</accession>
<gene>
    <name evidence="1" type="ORF">NLJ89_g11669</name>
</gene>